<organism evidence="2 3">
    <name type="scientific">Favolaschia claudopus</name>
    <dbReference type="NCBI Taxonomy" id="2862362"/>
    <lineage>
        <taxon>Eukaryota</taxon>
        <taxon>Fungi</taxon>
        <taxon>Dikarya</taxon>
        <taxon>Basidiomycota</taxon>
        <taxon>Agaricomycotina</taxon>
        <taxon>Agaricomycetes</taxon>
        <taxon>Agaricomycetidae</taxon>
        <taxon>Agaricales</taxon>
        <taxon>Marasmiineae</taxon>
        <taxon>Mycenaceae</taxon>
        <taxon>Favolaschia</taxon>
    </lineage>
</organism>
<sequence length="328" mass="36570">MTMNSNPQAAPLLTTQAEELDRQIKEQQAAVDQVKSEVAALNRHFSPTLSITERRHVPEPQPSSSRPRPEPTDQPSTNRPRHSDDNEEEDVRAMVESAVYDAISSLRPNAFVINETKSTSTVASRIQVKGYMTYKSQGVRTEGKSKTGKWGVIVGIEDSLHAQRVEGFCHRFIGLYGEFEEEEASNFWRLIIHLCQQAPYSWSIEGDCNATTSSVESTGENYRLTHARRQYADFLRITNGKDLWMEQPDRNATNTFTYKGPFGQSIIDRMAHSTVGVLGGSIAISKVFIPATDPRAIVASIALCASSILPFPNYLLYEIPANPYRTAA</sequence>
<comment type="caution">
    <text evidence="2">The sequence shown here is derived from an EMBL/GenBank/DDBJ whole genome shotgun (WGS) entry which is preliminary data.</text>
</comment>
<gene>
    <name evidence="2" type="ORF">R3P38DRAFT_3204761</name>
</gene>
<accession>A0AAW0AR45</accession>
<evidence type="ECO:0000313" key="2">
    <source>
        <dbReference type="EMBL" id="KAK7015464.1"/>
    </source>
</evidence>
<keyword evidence="3" id="KW-1185">Reference proteome</keyword>
<evidence type="ECO:0000313" key="3">
    <source>
        <dbReference type="Proteomes" id="UP001362999"/>
    </source>
</evidence>
<dbReference type="InterPro" id="IPR036691">
    <property type="entry name" value="Endo/exonu/phosph_ase_sf"/>
</dbReference>
<feature type="compositionally biased region" description="Polar residues" evidence="1">
    <location>
        <begin position="1"/>
        <end position="17"/>
    </location>
</feature>
<dbReference type="Gene3D" id="3.60.10.10">
    <property type="entry name" value="Endonuclease/exonuclease/phosphatase"/>
    <property type="match status" value="1"/>
</dbReference>
<dbReference type="Proteomes" id="UP001362999">
    <property type="component" value="Unassembled WGS sequence"/>
</dbReference>
<dbReference type="AlphaFoldDB" id="A0AAW0AR45"/>
<feature type="region of interest" description="Disordered" evidence="1">
    <location>
        <begin position="43"/>
        <end position="89"/>
    </location>
</feature>
<protein>
    <submittedName>
        <fullName evidence="2">Uncharacterized protein</fullName>
    </submittedName>
</protein>
<evidence type="ECO:0000256" key="1">
    <source>
        <dbReference type="SAM" id="MobiDB-lite"/>
    </source>
</evidence>
<dbReference type="EMBL" id="JAWWNJ010000054">
    <property type="protein sequence ID" value="KAK7015464.1"/>
    <property type="molecule type" value="Genomic_DNA"/>
</dbReference>
<reference evidence="2 3" key="1">
    <citation type="journal article" date="2024" name="J Genomics">
        <title>Draft genome sequencing and assembly of Favolaschia claudopus CIRM-BRFM 2984 isolated from oak limbs.</title>
        <authorList>
            <person name="Navarro D."/>
            <person name="Drula E."/>
            <person name="Chaduli D."/>
            <person name="Cazenave R."/>
            <person name="Ahrendt S."/>
            <person name="Wang J."/>
            <person name="Lipzen A."/>
            <person name="Daum C."/>
            <person name="Barry K."/>
            <person name="Grigoriev I.V."/>
            <person name="Favel A."/>
            <person name="Rosso M.N."/>
            <person name="Martin F."/>
        </authorList>
    </citation>
    <scope>NUCLEOTIDE SEQUENCE [LARGE SCALE GENOMIC DNA]</scope>
    <source>
        <strain evidence="2 3">CIRM-BRFM 2984</strain>
    </source>
</reference>
<name>A0AAW0AR45_9AGAR</name>
<proteinExistence type="predicted"/>
<feature type="region of interest" description="Disordered" evidence="1">
    <location>
        <begin position="1"/>
        <end position="20"/>
    </location>
</feature>